<comment type="similarity">
    <text evidence="6">Belongs to the azoreductase type 1 family.</text>
</comment>
<comment type="function">
    <text evidence="6">Also exhibits azoreductase activity. Catalyzes the reductive cleavage of the azo bond in aromatic azo compounds to the corresponding amines.</text>
</comment>
<feature type="domain" description="Flavodoxin-like fold" evidence="7">
    <location>
        <begin position="6"/>
        <end position="202"/>
    </location>
</feature>
<evidence type="ECO:0000256" key="6">
    <source>
        <dbReference type="HAMAP-Rule" id="MF_01216"/>
    </source>
</evidence>
<dbReference type="InterPro" id="IPR003680">
    <property type="entry name" value="Flavodoxin_fold"/>
</dbReference>
<accession>A0ABN7Y4D1</accession>
<dbReference type="InterPro" id="IPR023048">
    <property type="entry name" value="NADH:quinone_OxRdtase_FMN_depd"/>
</dbReference>
<comment type="subunit">
    <text evidence="6">Homodimer.</text>
</comment>
<comment type="catalytic activity">
    <reaction evidence="5">
        <text>N,N-dimethyl-1,4-phenylenediamine + anthranilate + 2 NAD(+) = 2-(4-dimethylaminophenyl)diazenylbenzoate + 2 NADH + 2 H(+)</text>
        <dbReference type="Rhea" id="RHEA:55872"/>
        <dbReference type="ChEBI" id="CHEBI:15378"/>
        <dbReference type="ChEBI" id="CHEBI:15783"/>
        <dbReference type="ChEBI" id="CHEBI:16567"/>
        <dbReference type="ChEBI" id="CHEBI:57540"/>
        <dbReference type="ChEBI" id="CHEBI:57945"/>
        <dbReference type="ChEBI" id="CHEBI:71579"/>
        <dbReference type="EC" id="1.7.1.17"/>
    </reaction>
    <physiologicalReaction direction="right-to-left" evidence="5">
        <dbReference type="Rhea" id="RHEA:55874"/>
    </physiologicalReaction>
</comment>
<dbReference type="InterPro" id="IPR050104">
    <property type="entry name" value="FMN-dep_NADH:Q_OxRdtase_AzoR1"/>
</dbReference>
<keyword evidence="3 6" id="KW-0560">Oxidoreductase</keyword>
<keyword evidence="2 6" id="KW-0288">FMN</keyword>
<name>A0ABN7Y4D1_9BURK</name>
<keyword evidence="9" id="KW-1185">Reference proteome</keyword>
<evidence type="ECO:0000256" key="4">
    <source>
        <dbReference type="ARBA" id="ARBA00023027"/>
    </source>
</evidence>
<evidence type="ECO:0000313" key="9">
    <source>
        <dbReference type="Proteomes" id="UP000721236"/>
    </source>
</evidence>
<dbReference type="EC" id="1.6.5.-" evidence="6"/>
<sequence>MKPLELLLIDCSPRRERSTSRHLGRELIAPIEAHLGRTVRLTERRIGIEPLPPLSAEYAESLVVPIAEARARYGPSLAVSDELIAELDRADLLVISTPVHNFTVPAALKTWIDYVVRRDVTFHTTPQGKVGLLRDRPTLVAVSAGGGMFREPPTQPDFFRPYLRAALGVIGLKSVSFAASTGLAFSEAPLAVVEADARKWLQSSLDALVPSFAPA</sequence>
<evidence type="ECO:0000256" key="1">
    <source>
        <dbReference type="ARBA" id="ARBA00022630"/>
    </source>
</evidence>
<dbReference type="InterPro" id="IPR029039">
    <property type="entry name" value="Flavoprotein-like_sf"/>
</dbReference>
<evidence type="ECO:0000256" key="2">
    <source>
        <dbReference type="ARBA" id="ARBA00022643"/>
    </source>
</evidence>
<comment type="caution">
    <text evidence="8">The sequence shown here is derived from an EMBL/GenBank/DDBJ whole genome shotgun (WGS) entry which is preliminary data.</text>
</comment>
<gene>
    <name evidence="8" type="primary">azoR_2</name>
    <name evidence="6" type="synonym">azoR</name>
    <name evidence="8" type="ORF">LMG21510_01003</name>
</gene>
<dbReference type="SUPFAM" id="SSF52218">
    <property type="entry name" value="Flavoproteins"/>
    <property type="match status" value="1"/>
</dbReference>
<comment type="catalytic activity">
    <reaction evidence="6">
        <text>2 a quinone + NADH + H(+) = 2 a 1,4-benzosemiquinone + NAD(+)</text>
        <dbReference type="Rhea" id="RHEA:65952"/>
        <dbReference type="ChEBI" id="CHEBI:15378"/>
        <dbReference type="ChEBI" id="CHEBI:57540"/>
        <dbReference type="ChEBI" id="CHEBI:57945"/>
        <dbReference type="ChEBI" id="CHEBI:132124"/>
        <dbReference type="ChEBI" id="CHEBI:134225"/>
    </reaction>
</comment>
<dbReference type="GO" id="GO:0016491">
    <property type="term" value="F:oxidoreductase activity"/>
    <property type="evidence" value="ECO:0007669"/>
    <property type="project" value="UniProtKB-KW"/>
</dbReference>
<dbReference type="Gene3D" id="3.40.50.360">
    <property type="match status" value="1"/>
</dbReference>
<reference evidence="8 9" key="1">
    <citation type="submission" date="2021-08" db="EMBL/GenBank/DDBJ databases">
        <authorList>
            <person name="Peeters C."/>
        </authorList>
    </citation>
    <scope>NUCLEOTIDE SEQUENCE [LARGE SCALE GENOMIC DNA]</scope>
    <source>
        <strain evidence="8 9">LMG 21510</strain>
    </source>
</reference>
<comment type="cofactor">
    <cofactor evidence="6">
        <name>FMN</name>
        <dbReference type="ChEBI" id="CHEBI:58210"/>
    </cofactor>
    <text evidence="6">Binds 1 FMN per subunit.</text>
</comment>
<keyword evidence="1 6" id="KW-0285">Flavoprotein</keyword>
<dbReference type="Pfam" id="PF02525">
    <property type="entry name" value="Flavodoxin_2"/>
    <property type="match status" value="1"/>
</dbReference>
<evidence type="ECO:0000259" key="7">
    <source>
        <dbReference type="Pfam" id="PF02525"/>
    </source>
</evidence>
<feature type="binding site" evidence="6">
    <location>
        <begin position="18"/>
        <end position="20"/>
    </location>
    <ligand>
        <name>FMN</name>
        <dbReference type="ChEBI" id="CHEBI:58210"/>
    </ligand>
</feature>
<protein>
    <recommendedName>
        <fullName evidence="6">FMN dependent NADH:quinone oxidoreductase</fullName>
        <ecNumber evidence="6">1.6.5.-</ecNumber>
    </recommendedName>
    <alternativeName>
        <fullName evidence="6">Azo-dye reductase</fullName>
    </alternativeName>
    <alternativeName>
        <fullName evidence="6">FMN-dependent NADH-azo compound oxidoreductase</fullName>
    </alternativeName>
    <alternativeName>
        <fullName evidence="6">FMN-dependent NADH-azoreductase</fullName>
        <ecNumber evidence="6">1.7.1.17</ecNumber>
    </alternativeName>
</protein>
<dbReference type="PANTHER" id="PTHR43741">
    <property type="entry name" value="FMN-DEPENDENT NADH-AZOREDUCTASE 1"/>
    <property type="match status" value="1"/>
</dbReference>
<keyword evidence="4 6" id="KW-0520">NAD</keyword>
<feature type="binding site" evidence="6">
    <location>
        <position position="12"/>
    </location>
    <ligand>
        <name>FMN</name>
        <dbReference type="ChEBI" id="CHEBI:58210"/>
    </ligand>
</feature>
<proteinExistence type="inferred from homology"/>
<organism evidence="8 9">
    <name type="scientific">Cupriavidus respiraculi</name>
    <dbReference type="NCBI Taxonomy" id="195930"/>
    <lineage>
        <taxon>Bacteria</taxon>
        <taxon>Pseudomonadati</taxon>
        <taxon>Pseudomonadota</taxon>
        <taxon>Betaproteobacteria</taxon>
        <taxon>Burkholderiales</taxon>
        <taxon>Burkholderiaceae</taxon>
        <taxon>Cupriavidus</taxon>
    </lineage>
</organism>
<evidence type="ECO:0000256" key="5">
    <source>
        <dbReference type="ARBA" id="ARBA00048542"/>
    </source>
</evidence>
<dbReference type="RefSeq" id="WP_222205070.1">
    <property type="nucleotide sequence ID" value="NZ_CAJZAH010000001.1"/>
</dbReference>
<comment type="function">
    <text evidence="6">Quinone reductase that provides resistance to thiol-specific stress caused by electrophilic quinones.</text>
</comment>
<evidence type="ECO:0000313" key="8">
    <source>
        <dbReference type="EMBL" id="CAG9168230.1"/>
    </source>
</evidence>
<dbReference type="HAMAP" id="MF_01216">
    <property type="entry name" value="Azoreductase_type1"/>
    <property type="match status" value="1"/>
</dbReference>
<comment type="caution">
    <text evidence="6">Lacks conserved residue(s) required for the propagation of feature annotation.</text>
</comment>
<dbReference type="PANTHER" id="PTHR43741:SF2">
    <property type="entry name" value="FMN-DEPENDENT NADH:QUINONE OXIDOREDUCTASE"/>
    <property type="match status" value="1"/>
</dbReference>
<dbReference type="EMBL" id="CAJZAH010000001">
    <property type="protein sequence ID" value="CAG9168230.1"/>
    <property type="molecule type" value="Genomic_DNA"/>
</dbReference>
<dbReference type="Proteomes" id="UP000721236">
    <property type="component" value="Unassembled WGS sequence"/>
</dbReference>
<dbReference type="EC" id="1.7.1.17" evidence="6"/>
<evidence type="ECO:0000256" key="3">
    <source>
        <dbReference type="ARBA" id="ARBA00023002"/>
    </source>
</evidence>